<accession>A0ABW5MSU1</accession>
<keyword evidence="1" id="KW-0812">Transmembrane</keyword>
<dbReference type="EMBL" id="JBHULB010000007">
    <property type="protein sequence ID" value="MFD2586357.1"/>
    <property type="molecule type" value="Genomic_DNA"/>
</dbReference>
<evidence type="ECO:0000313" key="3">
    <source>
        <dbReference type="Proteomes" id="UP001597526"/>
    </source>
</evidence>
<gene>
    <name evidence="2" type="ORF">ACFSQJ_05420</name>
</gene>
<reference evidence="3" key="1">
    <citation type="journal article" date="2019" name="Int. J. Syst. Evol. Microbiol.">
        <title>The Global Catalogue of Microorganisms (GCM) 10K type strain sequencing project: providing services to taxonomists for standard genome sequencing and annotation.</title>
        <authorList>
            <consortium name="The Broad Institute Genomics Platform"/>
            <consortium name="The Broad Institute Genome Sequencing Center for Infectious Disease"/>
            <person name="Wu L."/>
            <person name="Ma J."/>
        </authorList>
    </citation>
    <scope>NUCLEOTIDE SEQUENCE [LARGE SCALE GENOMIC DNA]</scope>
    <source>
        <strain evidence="3">KCTC 52368</strain>
    </source>
</reference>
<feature type="transmembrane region" description="Helical" evidence="1">
    <location>
        <begin position="45"/>
        <end position="65"/>
    </location>
</feature>
<proteinExistence type="predicted"/>
<keyword evidence="1" id="KW-0472">Membrane</keyword>
<feature type="transmembrane region" description="Helical" evidence="1">
    <location>
        <begin position="86"/>
        <end position="111"/>
    </location>
</feature>
<feature type="transmembrane region" description="Helical" evidence="1">
    <location>
        <begin position="21"/>
        <end position="39"/>
    </location>
</feature>
<keyword evidence="1" id="KW-1133">Transmembrane helix</keyword>
<evidence type="ECO:0000313" key="2">
    <source>
        <dbReference type="EMBL" id="MFD2586357.1"/>
    </source>
</evidence>
<sequence length="140" mass="16177">MGVINPMIYIIFLYWYPLRENIAVFLLVSFLLGFTIDFFSDTMAIHSAAIVTVAFARPVLMRFCFGANFEFQGFTFKNTTRVQRMTFLGLLTVFHHLIFFSLELLSFSHFLLILKKVFMTGIATFLICLLLSSLFAKETE</sequence>
<protein>
    <submittedName>
        <fullName evidence="2">Rod shape-determining protein MreD</fullName>
    </submittedName>
</protein>
<organism evidence="2 3">
    <name type="scientific">Croceitalea marina</name>
    <dbReference type="NCBI Taxonomy" id="1775166"/>
    <lineage>
        <taxon>Bacteria</taxon>
        <taxon>Pseudomonadati</taxon>
        <taxon>Bacteroidota</taxon>
        <taxon>Flavobacteriia</taxon>
        <taxon>Flavobacteriales</taxon>
        <taxon>Flavobacteriaceae</taxon>
        <taxon>Croceitalea</taxon>
    </lineage>
</organism>
<name>A0ABW5MSU1_9FLAO</name>
<dbReference type="RefSeq" id="WP_377765934.1">
    <property type="nucleotide sequence ID" value="NZ_JBHULB010000007.1"/>
</dbReference>
<comment type="caution">
    <text evidence="2">The sequence shown here is derived from an EMBL/GenBank/DDBJ whole genome shotgun (WGS) entry which is preliminary data.</text>
</comment>
<feature type="transmembrane region" description="Helical" evidence="1">
    <location>
        <begin position="117"/>
        <end position="136"/>
    </location>
</feature>
<dbReference type="Proteomes" id="UP001597526">
    <property type="component" value="Unassembled WGS sequence"/>
</dbReference>
<evidence type="ECO:0000256" key="1">
    <source>
        <dbReference type="SAM" id="Phobius"/>
    </source>
</evidence>
<keyword evidence="3" id="KW-1185">Reference proteome</keyword>